<accession>A0AAV0YAM4</accession>
<name>A0AAV0YAM4_9HEMI</name>
<sequence>MNYFKVDHFTGLRGLGFFTSLQHGYSVRFNLLFQVAQFLFHFIAAAHLANEFSLKSFDIRIRLTIDKSPGEEEGTKKNTIDKKSEKNNRCYIIIVLQCTYLRDETEPDSIHRVRIRWAHASSLSKNNWHRTISSLRNSDPVAAIPGFSYRKTTWKPPWSSQILLTVTKK</sequence>
<dbReference type="Proteomes" id="UP001160148">
    <property type="component" value="Unassembled WGS sequence"/>
</dbReference>
<dbReference type="AlphaFoldDB" id="A0AAV0YAM4"/>
<proteinExistence type="predicted"/>
<evidence type="ECO:0000313" key="2">
    <source>
        <dbReference type="Proteomes" id="UP001160148"/>
    </source>
</evidence>
<protein>
    <submittedName>
        <fullName evidence="1">Uncharacterized protein</fullName>
    </submittedName>
</protein>
<dbReference type="EMBL" id="CARXXK010001595">
    <property type="protein sequence ID" value="CAI6376923.1"/>
    <property type="molecule type" value="Genomic_DNA"/>
</dbReference>
<evidence type="ECO:0000313" key="1">
    <source>
        <dbReference type="EMBL" id="CAI6376923.1"/>
    </source>
</evidence>
<organism evidence="1 2">
    <name type="scientific">Macrosiphum euphorbiae</name>
    <name type="common">potato aphid</name>
    <dbReference type="NCBI Taxonomy" id="13131"/>
    <lineage>
        <taxon>Eukaryota</taxon>
        <taxon>Metazoa</taxon>
        <taxon>Ecdysozoa</taxon>
        <taxon>Arthropoda</taxon>
        <taxon>Hexapoda</taxon>
        <taxon>Insecta</taxon>
        <taxon>Pterygota</taxon>
        <taxon>Neoptera</taxon>
        <taxon>Paraneoptera</taxon>
        <taxon>Hemiptera</taxon>
        <taxon>Sternorrhyncha</taxon>
        <taxon>Aphidomorpha</taxon>
        <taxon>Aphidoidea</taxon>
        <taxon>Aphididae</taxon>
        <taxon>Macrosiphini</taxon>
        <taxon>Macrosiphum</taxon>
    </lineage>
</organism>
<gene>
    <name evidence="1" type="ORF">MEUPH1_LOCUS30248</name>
</gene>
<comment type="caution">
    <text evidence="1">The sequence shown here is derived from an EMBL/GenBank/DDBJ whole genome shotgun (WGS) entry which is preliminary data.</text>
</comment>
<keyword evidence="2" id="KW-1185">Reference proteome</keyword>
<reference evidence="1 2" key="1">
    <citation type="submission" date="2023-01" db="EMBL/GenBank/DDBJ databases">
        <authorList>
            <person name="Whitehead M."/>
        </authorList>
    </citation>
    <scope>NUCLEOTIDE SEQUENCE [LARGE SCALE GENOMIC DNA]</scope>
</reference>